<protein>
    <submittedName>
        <fullName evidence="3">Condensation domain-containing protein</fullName>
    </submittedName>
</protein>
<feature type="region of interest" description="Disordered" evidence="1">
    <location>
        <begin position="1"/>
        <end position="43"/>
    </location>
</feature>
<name>A0ABU2X5D6_9ACTN</name>
<dbReference type="Proteomes" id="UP001180973">
    <property type="component" value="Unassembled WGS sequence"/>
</dbReference>
<dbReference type="InterPro" id="IPR001242">
    <property type="entry name" value="Condensation_dom"/>
</dbReference>
<keyword evidence="4" id="KW-1185">Reference proteome</keyword>
<evidence type="ECO:0000259" key="2">
    <source>
        <dbReference type="Pfam" id="PF00668"/>
    </source>
</evidence>
<organism evidence="3 4">
    <name type="scientific">Micromonospora reichwaldensis</name>
    <dbReference type="NCBI Taxonomy" id="3075516"/>
    <lineage>
        <taxon>Bacteria</taxon>
        <taxon>Bacillati</taxon>
        <taxon>Actinomycetota</taxon>
        <taxon>Actinomycetes</taxon>
        <taxon>Micromonosporales</taxon>
        <taxon>Micromonosporaceae</taxon>
        <taxon>Micromonospora</taxon>
    </lineage>
</organism>
<reference evidence="3" key="1">
    <citation type="submission" date="2023-09" db="EMBL/GenBank/DDBJ databases">
        <title>30 novel species of actinomycetes from the DSMZ collection.</title>
        <authorList>
            <person name="Nouioui I."/>
        </authorList>
    </citation>
    <scope>NUCLEOTIDE SEQUENCE</scope>
    <source>
        <strain evidence="3">DSM 115977</strain>
    </source>
</reference>
<sequence length="87" mass="9261">RLRPEVTADPSTAGGEDDPVVTGAGQPSDPALVPPGGEVSSPGRVLSFAQQRLWFLHTLDPKSTAYNTQTAWHIDGELDLDHLDTAI</sequence>
<evidence type="ECO:0000313" key="3">
    <source>
        <dbReference type="EMBL" id="MDT0533400.1"/>
    </source>
</evidence>
<feature type="non-terminal residue" evidence="3">
    <location>
        <position position="87"/>
    </location>
</feature>
<evidence type="ECO:0000313" key="4">
    <source>
        <dbReference type="Proteomes" id="UP001180973"/>
    </source>
</evidence>
<evidence type="ECO:0000256" key="1">
    <source>
        <dbReference type="SAM" id="MobiDB-lite"/>
    </source>
</evidence>
<comment type="caution">
    <text evidence="3">The sequence shown here is derived from an EMBL/GenBank/DDBJ whole genome shotgun (WGS) entry which is preliminary data.</text>
</comment>
<dbReference type="EMBL" id="JAVRFL010000106">
    <property type="protein sequence ID" value="MDT0533400.1"/>
    <property type="molecule type" value="Genomic_DNA"/>
</dbReference>
<gene>
    <name evidence="3" type="ORF">RM555_30900</name>
</gene>
<proteinExistence type="predicted"/>
<dbReference type="Gene3D" id="3.30.559.10">
    <property type="entry name" value="Chloramphenicol acetyltransferase-like domain"/>
    <property type="match status" value="1"/>
</dbReference>
<dbReference type="Pfam" id="PF00668">
    <property type="entry name" value="Condensation"/>
    <property type="match status" value="1"/>
</dbReference>
<feature type="domain" description="Condensation" evidence="2">
    <location>
        <begin position="46"/>
        <end position="87"/>
    </location>
</feature>
<feature type="non-terminal residue" evidence="3">
    <location>
        <position position="1"/>
    </location>
</feature>
<accession>A0ABU2X5D6</accession>
<dbReference type="InterPro" id="IPR023213">
    <property type="entry name" value="CAT-like_dom_sf"/>
</dbReference>
<dbReference type="RefSeq" id="WP_311415013.1">
    <property type="nucleotide sequence ID" value="NZ_JAVRFL010000106.1"/>
</dbReference>
<dbReference type="SUPFAM" id="SSF52777">
    <property type="entry name" value="CoA-dependent acyltransferases"/>
    <property type="match status" value="1"/>
</dbReference>